<dbReference type="RefSeq" id="WP_085792259.1">
    <property type="nucleotide sequence ID" value="NZ_FWFK01000004.1"/>
</dbReference>
<organism evidence="2 3">
    <name type="scientific">Roseivivax jejudonensis</name>
    <dbReference type="NCBI Taxonomy" id="1529041"/>
    <lineage>
        <taxon>Bacteria</taxon>
        <taxon>Pseudomonadati</taxon>
        <taxon>Pseudomonadota</taxon>
        <taxon>Alphaproteobacteria</taxon>
        <taxon>Rhodobacterales</taxon>
        <taxon>Roseobacteraceae</taxon>
        <taxon>Roseivivax</taxon>
    </lineage>
</organism>
<evidence type="ECO:0000313" key="2">
    <source>
        <dbReference type="EMBL" id="SLN51686.1"/>
    </source>
</evidence>
<dbReference type="Proteomes" id="UP000193570">
    <property type="component" value="Unassembled WGS sequence"/>
</dbReference>
<proteinExistence type="predicted"/>
<evidence type="ECO:0008006" key="4">
    <source>
        <dbReference type="Google" id="ProtNLM"/>
    </source>
</evidence>
<gene>
    <name evidence="2" type="ORF">ROJ8625_02583</name>
</gene>
<protein>
    <recommendedName>
        <fullName evidence="4">Lipoprotein</fullName>
    </recommendedName>
</protein>
<evidence type="ECO:0000256" key="1">
    <source>
        <dbReference type="SAM" id="SignalP"/>
    </source>
</evidence>
<feature type="chain" id="PRO_5012055615" description="Lipoprotein" evidence="1">
    <location>
        <begin position="22"/>
        <end position="135"/>
    </location>
</feature>
<dbReference type="OrthoDB" id="7875456at2"/>
<dbReference type="AlphaFoldDB" id="A0A1X6ZK06"/>
<feature type="signal peptide" evidence="1">
    <location>
        <begin position="1"/>
        <end position="21"/>
    </location>
</feature>
<reference evidence="2 3" key="1">
    <citation type="submission" date="2017-03" db="EMBL/GenBank/DDBJ databases">
        <authorList>
            <person name="Afonso C.L."/>
            <person name="Miller P.J."/>
            <person name="Scott M.A."/>
            <person name="Spackman E."/>
            <person name="Goraichik I."/>
            <person name="Dimitrov K.M."/>
            <person name="Suarez D.L."/>
            <person name="Swayne D.E."/>
        </authorList>
    </citation>
    <scope>NUCLEOTIDE SEQUENCE [LARGE SCALE GENOMIC DNA]</scope>
    <source>
        <strain evidence="2 3">CECT 8625</strain>
    </source>
</reference>
<evidence type="ECO:0000313" key="3">
    <source>
        <dbReference type="Proteomes" id="UP000193570"/>
    </source>
</evidence>
<accession>A0A1X6ZK06</accession>
<keyword evidence="3" id="KW-1185">Reference proteome</keyword>
<name>A0A1X6ZK06_9RHOB</name>
<dbReference type="EMBL" id="FWFK01000004">
    <property type="protein sequence ID" value="SLN51686.1"/>
    <property type="molecule type" value="Genomic_DNA"/>
</dbReference>
<sequence>MLRRAALLPVLVLLLHGCATPLERCVSQARASQSAAENELRELERTLARGYATERRVRTRPVFGSCYAGPGKRYPCVGERAYPYTARVKVDLGQVQRRADELRARLPALTRSAEAGAAQCRAAYAASLAPEQTPG</sequence>
<keyword evidence="1" id="KW-0732">Signal</keyword>